<evidence type="ECO:0000259" key="1">
    <source>
        <dbReference type="Pfam" id="PF14392"/>
    </source>
</evidence>
<dbReference type="PANTHER" id="PTHR31286">
    <property type="entry name" value="GLYCINE-RICH CELL WALL STRUCTURAL PROTEIN 1.8-LIKE"/>
    <property type="match status" value="1"/>
</dbReference>
<evidence type="ECO:0000313" key="3">
    <source>
        <dbReference type="Proteomes" id="UP001459277"/>
    </source>
</evidence>
<gene>
    <name evidence="2" type="ORF">SO802_006115</name>
</gene>
<dbReference type="AlphaFoldDB" id="A0AAW2DKE6"/>
<sequence length="177" mass="19702">MVKCLSVVHKKFIESIVGLGDWIWSYDKIIVAFQRVTTIEAIPFLGFSFATFWVQIHNVLEKKLTPETGEAIGKTIGSVVQVADTEDDGSGGEFLRVQVVIDLSKPLPRCYKLWVDGKQIGWFGIRYERLSNFCYWCGRVTLGSGIVQCGCEGGSKRDFATAMEAGQIVNVVVDSKR</sequence>
<dbReference type="InterPro" id="IPR025836">
    <property type="entry name" value="Zn_knuckle_CX2CX4HX4C"/>
</dbReference>
<dbReference type="Proteomes" id="UP001459277">
    <property type="component" value="Unassembled WGS sequence"/>
</dbReference>
<organism evidence="2 3">
    <name type="scientific">Lithocarpus litseifolius</name>
    <dbReference type="NCBI Taxonomy" id="425828"/>
    <lineage>
        <taxon>Eukaryota</taxon>
        <taxon>Viridiplantae</taxon>
        <taxon>Streptophyta</taxon>
        <taxon>Embryophyta</taxon>
        <taxon>Tracheophyta</taxon>
        <taxon>Spermatophyta</taxon>
        <taxon>Magnoliopsida</taxon>
        <taxon>eudicotyledons</taxon>
        <taxon>Gunneridae</taxon>
        <taxon>Pentapetalae</taxon>
        <taxon>rosids</taxon>
        <taxon>fabids</taxon>
        <taxon>Fagales</taxon>
        <taxon>Fagaceae</taxon>
        <taxon>Lithocarpus</taxon>
    </lineage>
</organism>
<accession>A0AAW2DKE6</accession>
<dbReference type="EMBL" id="JAZDWU010000002">
    <property type="protein sequence ID" value="KAL0011007.1"/>
    <property type="molecule type" value="Genomic_DNA"/>
</dbReference>
<name>A0AAW2DKE6_9ROSI</name>
<reference evidence="2 3" key="1">
    <citation type="submission" date="2024-01" db="EMBL/GenBank/DDBJ databases">
        <title>A telomere-to-telomere, gap-free genome of sweet tea (Lithocarpus litseifolius).</title>
        <authorList>
            <person name="Zhou J."/>
        </authorList>
    </citation>
    <scope>NUCLEOTIDE SEQUENCE [LARGE SCALE GENOMIC DNA]</scope>
    <source>
        <strain evidence="2">Zhou-2022a</strain>
        <tissue evidence="2">Leaf</tissue>
    </source>
</reference>
<protein>
    <recommendedName>
        <fullName evidence="1">Zinc knuckle CX2CX4HX4C domain-containing protein</fullName>
    </recommendedName>
</protein>
<dbReference type="InterPro" id="IPR040256">
    <property type="entry name" value="At4g02000-like"/>
</dbReference>
<feature type="domain" description="Zinc knuckle CX2CX4HX4C" evidence="1">
    <location>
        <begin position="101"/>
        <end position="141"/>
    </location>
</feature>
<comment type="caution">
    <text evidence="2">The sequence shown here is derived from an EMBL/GenBank/DDBJ whole genome shotgun (WGS) entry which is preliminary data.</text>
</comment>
<keyword evidence="3" id="KW-1185">Reference proteome</keyword>
<proteinExistence type="predicted"/>
<dbReference type="PANTHER" id="PTHR31286:SF62">
    <property type="entry name" value="ZINC FINGER, CCHC-TYPE-LIKE PROTEIN"/>
    <property type="match status" value="1"/>
</dbReference>
<dbReference type="Pfam" id="PF14392">
    <property type="entry name" value="zf-CCHC_4"/>
    <property type="match status" value="1"/>
</dbReference>
<evidence type="ECO:0000313" key="2">
    <source>
        <dbReference type="EMBL" id="KAL0011007.1"/>
    </source>
</evidence>